<dbReference type="Pfam" id="PF20589">
    <property type="entry name" value="DUF6790"/>
    <property type="match status" value="1"/>
</dbReference>
<dbReference type="EMBL" id="CP000325">
    <property type="protein sequence ID" value="ABL05451.1"/>
    <property type="molecule type" value="Genomic_DNA"/>
</dbReference>
<proteinExistence type="predicted"/>
<dbReference type="HOGENOM" id="CLU_119491_2_0_11"/>
<accession>A0PSY2</accession>
<evidence type="ECO:0000313" key="3">
    <source>
        <dbReference type="Proteomes" id="UP000000765"/>
    </source>
</evidence>
<dbReference type="eggNOG" id="ENOG50314JA">
    <property type="taxonomic scope" value="Bacteria"/>
</dbReference>
<organism evidence="2 3">
    <name type="scientific">Mycobacterium ulcerans (strain Agy99)</name>
    <dbReference type="NCBI Taxonomy" id="362242"/>
    <lineage>
        <taxon>Bacteria</taxon>
        <taxon>Bacillati</taxon>
        <taxon>Actinomycetota</taxon>
        <taxon>Actinomycetes</taxon>
        <taxon>Mycobacteriales</taxon>
        <taxon>Mycobacteriaceae</taxon>
        <taxon>Mycobacterium</taxon>
        <taxon>Mycobacterium ulcerans group</taxon>
    </lineage>
</organism>
<dbReference type="InterPro" id="IPR046740">
    <property type="entry name" value="DUF6790"/>
</dbReference>
<reference evidence="2 3" key="1">
    <citation type="journal article" date="2007" name="Genome Res.">
        <title>Reductive evolution and niche adaptation inferred from the genome of Mycobacterium ulcerans, the causative agent of Buruli ulcer.</title>
        <authorList>
            <person name="Stinear T.P."/>
            <person name="Seemann T."/>
            <person name="Pidot S."/>
            <person name="Frigui W."/>
            <person name="Reysset G."/>
            <person name="Garnier T."/>
            <person name="Meurice G."/>
            <person name="Simon D."/>
            <person name="Bouchier C."/>
            <person name="Ma L."/>
            <person name="Tichit M."/>
            <person name="Porter J.L."/>
            <person name="Ryan J."/>
            <person name="Johnson P.D."/>
            <person name="Davies J.K."/>
            <person name="Jenkin G.A."/>
            <person name="Small P.L."/>
            <person name="Jones L.M."/>
            <person name="Tekaia F."/>
            <person name="Laval F."/>
            <person name="Daffe M."/>
            <person name="Parkhill J."/>
            <person name="Cole S.T."/>
        </authorList>
    </citation>
    <scope>NUCLEOTIDE SEQUENCE [LARGE SCALE GENOMIC DNA]</scope>
    <source>
        <strain evidence="2 3">Agy99</strain>
    </source>
</reference>
<dbReference type="Proteomes" id="UP000000765">
    <property type="component" value="Chromosome"/>
</dbReference>
<evidence type="ECO:0000313" key="2">
    <source>
        <dbReference type="EMBL" id="ABL05451.1"/>
    </source>
</evidence>
<keyword evidence="1" id="KW-1133">Transmembrane helix</keyword>
<feature type="transmembrane region" description="Helical" evidence="1">
    <location>
        <begin position="36"/>
        <end position="57"/>
    </location>
</feature>
<sequence length="170" mass="18769">MRKVDMFTIAAVLVAVVGGFVQSWRSKDRLAADVHMVWWMVAVVGFNSLLGAGFHVLDGPHIATLIGYTRGDGGFQWENAMGDLAIGVVGIMAYWFRGHFWLATIVVLSVQYLGDAAGHIYFWIAEHNVEPDNIGVPLWIDVVLPIIVWALYVGSRRHGGDAVPDRPVVR</sequence>
<evidence type="ECO:0000256" key="1">
    <source>
        <dbReference type="SAM" id="Phobius"/>
    </source>
</evidence>
<protein>
    <submittedName>
        <fullName evidence="2">Conserved hypothetical membrane protein</fullName>
    </submittedName>
</protein>
<keyword evidence="1" id="KW-0812">Transmembrane</keyword>
<dbReference type="KEGG" id="mul:MUL_3243"/>
<name>A0PSY2_MYCUA</name>
<keyword evidence="1" id="KW-0472">Membrane</keyword>
<feature type="transmembrane region" description="Helical" evidence="1">
    <location>
        <begin position="136"/>
        <end position="154"/>
    </location>
</feature>
<feature type="transmembrane region" description="Helical" evidence="1">
    <location>
        <begin position="101"/>
        <end position="124"/>
    </location>
</feature>
<dbReference type="AlphaFoldDB" id="A0PSY2"/>
<gene>
    <name evidence="2" type="ordered locus">MUL_3243</name>
</gene>
<feature type="transmembrane region" description="Helical" evidence="1">
    <location>
        <begin position="6"/>
        <end position="24"/>
    </location>
</feature>